<evidence type="ECO:0000313" key="3">
    <source>
        <dbReference type="Proteomes" id="UP000594263"/>
    </source>
</evidence>
<feature type="domain" description="Beta-carotene isomerase D27-like C-terminal" evidence="1">
    <location>
        <begin position="150"/>
        <end position="185"/>
    </location>
</feature>
<sequence length="185" mass="20660">MRLSALPPYPVPSCFTNNYVPNQPKPSFRNRIFRRVACNSGRSESTQVTGASYKLGVFDDVFLNVFRAKMVKEVGWDSEQPGYDGLIEVATHMMMKFRNNSDTKDAAVRILVSLFPSWLLELYKKLIAPLGGGQVAAVMVARVTAITCQWLMGPCTINSVDLDNGSSWQSGVYVEKCKYLEESKC</sequence>
<dbReference type="PANTHER" id="PTHR33591:SF2">
    <property type="entry name" value="BETA-CAROTENE ISOMERASE D27"/>
    <property type="match status" value="1"/>
</dbReference>
<evidence type="ECO:0000313" key="2">
    <source>
        <dbReference type="EnsemblPlants" id="Kaladp0045s0324.1.v1.1"/>
    </source>
</evidence>
<dbReference type="OMA" id="EVATHMM"/>
<reference evidence="2" key="1">
    <citation type="submission" date="2021-01" db="UniProtKB">
        <authorList>
            <consortium name="EnsemblPlants"/>
        </authorList>
    </citation>
    <scope>IDENTIFICATION</scope>
</reference>
<dbReference type="Proteomes" id="UP000594263">
    <property type="component" value="Unplaced"/>
</dbReference>
<accession>A0A7N0TTG2</accession>
<keyword evidence="3" id="KW-1185">Reference proteome</keyword>
<name>A0A7N0TTG2_KALFE</name>
<dbReference type="GO" id="GO:0005506">
    <property type="term" value="F:iron ion binding"/>
    <property type="evidence" value="ECO:0007669"/>
    <property type="project" value="InterPro"/>
</dbReference>
<dbReference type="InterPro" id="IPR025114">
    <property type="entry name" value="D27-like_C"/>
</dbReference>
<dbReference type="AlphaFoldDB" id="A0A7N0TTG2"/>
<organism evidence="2 3">
    <name type="scientific">Kalanchoe fedtschenkoi</name>
    <name type="common">Lavender scallops</name>
    <name type="synonym">South American air plant</name>
    <dbReference type="NCBI Taxonomy" id="63787"/>
    <lineage>
        <taxon>Eukaryota</taxon>
        <taxon>Viridiplantae</taxon>
        <taxon>Streptophyta</taxon>
        <taxon>Embryophyta</taxon>
        <taxon>Tracheophyta</taxon>
        <taxon>Spermatophyta</taxon>
        <taxon>Magnoliopsida</taxon>
        <taxon>eudicotyledons</taxon>
        <taxon>Gunneridae</taxon>
        <taxon>Pentapetalae</taxon>
        <taxon>Saxifragales</taxon>
        <taxon>Crassulaceae</taxon>
        <taxon>Kalanchoe</taxon>
    </lineage>
</organism>
<dbReference type="EnsemblPlants" id="Kaladp0045s0324.1.v1.1">
    <property type="protein sequence ID" value="Kaladp0045s0324.1.v1.1"/>
    <property type="gene ID" value="Kaladp0045s0324.v1.1"/>
</dbReference>
<dbReference type="PANTHER" id="PTHR33591">
    <property type="entry name" value="BETA-CAROTENE ISOMERASE D27"/>
    <property type="match status" value="1"/>
</dbReference>
<evidence type="ECO:0000259" key="1">
    <source>
        <dbReference type="Pfam" id="PF13225"/>
    </source>
</evidence>
<dbReference type="InterPro" id="IPR038938">
    <property type="entry name" value="D27-like"/>
</dbReference>
<dbReference type="Pfam" id="PF13225">
    <property type="entry name" value="D27-like_C"/>
    <property type="match status" value="1"/>
</dbReference>
<proteinExistence type="predicted"/>
<dbReference type="Gramene" id="Kaladp0045s0324.1.v1.1">
    <property type="protein sequence ID" value="Kaladp0045s0324.1.v1.1"/>
    <property type="gene ID" value="Kaladp0045s0324.v1.1"/>
</dbReference>
<protein>
    <recommendedName>
        <fullName evidence="1">Beta-carotene isomerase D27-like C-terminal domain-containing protein</fullName>
    </recommendedName>
</protein>